<evidence type="ECO:0000313" key="3">
    <source>
        <dbReference type="EMBL" id="NOL45718.1"/>
    </source>
</evidence>
<comment type="caution">
    <text evidence="3">The sequence shown here is derived from an EMBL/GenBank/DDBJ whole genome shotgun (WGS) entry which is preliminary data.</text>
</comment>
<sequence length="290" mass="30945">MLVVLGVMVVALVIIWSQRKRAAEAEVNRLLRSGGLPADAELCESARLWFVRRQDIVVLGVLAGVVVTTVGLLVADLGFGADLVTGGELDLRLLTLLFAFVAALGGVATLVHGYRAVRLSRVEGARQAALRPRRLDDYLNPIEVFAHRVIVVVPLVCVGLGVVVLGSADRPARGWILIGSGVLAVLLWAGGVWLQRMALGVSQASGRPEQLLWQEALRAATLRDLGSAMIAVCWLLGAAVPSSFEWPADVPAAFEWVGFAMFLVSMGLICVTTAVAVSRWGLGRVRRVVG</sequence>
<dbReference type="EMBL" id="JABJRC010000015">
    <property type="protein sequence ID" value="NOL45718.1"/>
    <property type="molecule type" value="Genomic_DNA"/>
</dbReference>
<feature type="transmembrane region" description="Helical" evidence="1">
    <location>
        <begin position="225"/>
        <end position="244"/>
    </location>
</feature>
<feature type="transmembrane region" description="Helical" evidence="1">
    <location>
        <begin position="91"/>
        <end position="111"/>
    </location>
</feature>
<feature type="transmembrane region" description="Helical" evidence="1">
    <location>
        <begin position="149"/>
        <end position="168"/>
    </location>
</feature>
<evidence type="ECO:0000313" key="5">
    <source>
        <dbReference type="Proteomes" id="UP000553957"/>
    </source>
</evidence>
<accession>A0A7Y4L7F8</accession>
<dbReference type="Proteomes" id="UP000534306">
    <property type="component" value="Unassembled WGS sequence"/>
</dbReference>
<feature type="transmembrane region" description="Helical" evidence="1">
    <location>
        <begin position="256"/>
        <end position="277"/>
    </location>
</feature>
<reference evidence="2 5" key="2">
    <citation type="submission" date="2020-08" db="EMBL/GenBank/DDBJ databases">
        <title>Sequencing the genomes of 1000 actinobacteria strains.</title>
        <authorList>
            <person name="Klenk H.-P."/>
        </authorList>
    </citation>
    <scope>NUCLEOTIDE SEQUENCE [LARGE SCALE GENOMIC DNA]</scope>
    <source>
        <strain evidence="2 5">DSM 15626</strain>
    </source>
</reference>
<dbReference type="AlphaFoldDB" id="A0A7Y4L7F8"/>
<dbReference type="RefSeq" id="WP_171679010.1">
    <property type="nucleotide sequence ID" value="NZ_BAAAGT010000021.1"/>
</dbReference>
<organism evidence="3 4">
    <name type="scientific">Kribbella sandramycini</name>
    <dbReference type="NCBI Taxonomy" id="60450"/>
    <lineage>
        <taxon>Bacteria</taxon>
        <taxon>Bacillati</taxon>
        <taxon>Actinomycetota</taxon>
        <taxon>Actinomycetes</taxon>
        <taxon>Propionibacteriales</taxon>
        <taxon>Kribbellaceae</taxon>
        <taxon>Kribbella</taxon>
    </lineage>
</organism>
<gene>
    <name evidence="2" type="ORF">HNR71_005794</name>
    <name evidence="3" type="ORF">HPO96_36290</name>
</gene>
<keyword evidence="1" id="KW-0812">Transmembrane</keyword>
<evidence type="ECO:0000313" key="4">
    <source>
        <dbReference type="Proteomes" id="UP000534306"/>
    </source>
</evidence>
<dbReference type="EMBL" id="JACHKF010000001">
    <property type="protein sequence ID" value="MBB6570157.1"/>
    <property type="molecule type" value="Genomic_DNA"/>
</dbReference>
<keyword evidence="4" id="KW-1185">Reference proteome</keyword>
<dbReference type="Proteomes" id="UP000553957">
    <property type="component" value="Unassembled WGS sequence"/>
</dbReference>
<keyword evidence="1" id="KW-0472">Membrane</keyword>
<feature type="transmembrane region" description="Helical" evidence="1">
    <location>
        <begin position="56"/>
        <end position="79"/>
    </location>
</feature>
<keyword evidence="1" id="KW-1133">Transmembrane helix</keyword>
<evidence type="ECO:0000256" key="1">
    <source>
        <dbReference type="SAM" id="Phobius"/>
    </source>
</evidence>
<feature type="transmembrane region" description="Helical" evidence="1">
    <location>
        <begin position="174"/>
        <end position="194"/>
    </location>
</feature>
<evidence type="ECO:0000313" key="2">
    <source>
        <dbReference type="EMBL" id="MBB6570157.1"/>
    </source>
</evidence>
<proteinExistence type="predicted"/>
<name>A0A7Y4L7F8_9ACTN</name>
<reference evidence="3 4" key="1">
    <citation type="submission" date="2020-05" db="EMBL/GenBank/DDBJ databases">
        <title>Genome sequence of Kribbella sandramycini ATCC 39419.</title>
        <authorList>
            <person name="Maclea K.S."/>
            <person name="Fair J.L."/>
        </authorList>
    </citation>
    <scope>NUCLEOTIDE SEQUENCE [LARGE SCALE GENOMIC DNA]</scope>
    <source>
        <strain evidence="3 4">ATCC 39419</strain>
    </source>
</reference>
<protein>
    <submittedName>
        <fullName evidence="3">Uncharacterized protein</fullName>
    </submittedName>
</protein>